<accession>A0A238H9D4</accession>
<evidence type="ECO:0000313" key="2">
    <source>
        <dbReference type="Proteomes" id="UP000198460"/>
    </source>
</evidence>
<dbReference type="AlphaFoldDB" id="A0A238H9D4"/>
<dbReference type="Proteomes" id="UP000198460">
    <property type="component" value="Unassembled WGS sequence"/>
</dbReference>
<organism evidence="1 2">
    <name type="scientific">Burkholderia singularis</name>
    <dbReference type="NCBI Taxonomy" id="1503053"/>
    <lineage>
        <taxon>Bacteria</taxon>
        <taxon>Pseudomonadati</taxon>
        <taxon>Pseudomonadota</taxon>
        <taxon>Betaproteobacteria</taxon>
        <taxon>Burkholderiales</taxon>
        <taxon>Burkholderiaceae</taxon>
        <taxon>Burkholderia</taxon>
        <taxon>pseudomallei group</taxon>
    </lineage>
</organism>
<name>A0A238H9D4_9BURK</name>
<protein>
    <submittedName>
        <fullName evidence="1">Uncharacterized protein</fullName>
    </submittedName>
</protein>
<proteinExistence type="predicted"/>
<dbReference type="EMBL" id="FXAN01000081">
    <property type="protein sequence ID" value="SMG01705.1"/>
    <property type="molecule type" value="Genomic_DNA"/>
</dbReference>
<evidence type="ECO:0000313" key="1">
    <source>
        <dbReference type="EMBL" id="SMG01705.1"/>
    </source>
</evidence>
<sequence length="91" mass="10428">MKFRKKPVVIDAVQFTFDMAMGHVALPEGVKFSARNCHPGRNELYSHRHYVETLEGRMTVEIDDWIITGVKGEHYLCKPDIFSATYEPAAE</sequence>
<gene>
    <name evidence="1" type="ORF">BSIN_5373</name>
</gene>
<reference evidence="1 2" key="1">
    <citation type="submission" date="2017-04" db="EMBL/GenBank/DDBJ databases">
        <authorList>
            <person name="Afonso C.L."/>
            <person name="Miller P.J."/>
            <person name="Scott M.A."/>
            <person name="Spackman E."/>
            <person name="Goraichik I."/>
            <person name="Dimitrov K.M."/>
            <person name="Suarez D.L."/>
            <person name="Swayne D.E."/>
        </authorList>
    </citation>
    <scope>NUCLEOTIDE SEQUENCE [LARGE SCALE GENOMIC DNA]</scope>
    <source>
        <strain evidence="1">LMG 28154</strain>
    </source>
</reference>
<dbReference type="RefSeq" id="WP_089341466.1">
    <property type="nucleotide sequence ID" value="NZ_FXAN01000081.1"/>
</dbReference>